<dbReference type="Proteomes" id="UP001152320">
    <property type="component" value="Chromosome 7"/>
</dbReference>
<dbReference type="PANTHER" id="PTHR47221">
    <property type="entry name" value="FIBRINOGEN ALPHA CHAIN"/>
    <property type="match status" value="1"/>
</dbReference>
<keyword evidence="5" id="KW-0175">Coiled coil</keyword>
<dbReference type="GO" id="GO:0005201">
    <property type="term" value="F:extracellular matrix structural constituent"/>
    <property type="evidence" value="ECO:0007669"/>
    <property type="project" value="TreeGrafter"/>
</dbReference>
<name>A0A9Q1HAZ0_HOLLE</name>
<feature type="domain" description="Fibrinogen C-terminal" evidence="7">
    <location>
        <begin position="84"/>
        <end position="307"/>
    </location>
</feature>
<reference evidence="8" key="1">
    <citation type="submission" date="2021-10" db="EMBL/GenBank/DDBJ databases">
        <title>Tropical sea cucumber genome reveals ecological adaptation and Cuvierian tubules defense mechanism.</title>
        <authorList>
            <person name="Chen T."/>
        </authorList>
    </citation>
    <scope>NUCLEOTIDE SEQUENCE</scope>
    <source>
        <strain evidence="8">Nanhai2018</strain>
        <tissue evidence="8">Muscle</tissue>
    </source>
</reference>
<keyword evidence="4" id="KW-0325">Glycoprotein</keyword>
<dbReference type="Pfam" id="PF00147">
    <property type="entry name" value="Fibrinogen_C"/>
    <property type="match status" value="1"/>
</dbReference>
<evidence type="ECO:0000256" key="1">
    <source>
        <dbReference type="ARBA" id="ARBA00004613"/>
    </source>
</evidence>
<dbReference type="Gene3D" id="3.90.215.10">
    <property type="entry name" value="Gamma Fibrinogen, chain A, domain 1"/>
    <property type="match status" value="1"/>
</dbReference>
<accession>A0A9Q1HAZ0</accession>
<dbReference type="PROSITE" id="PS00514">
    <property type="entry name" value="FIBRINOGEN_C_1"/>
    <property type="match status" value="1"/>
</dbReference>
<dbReference type="SUPFAM" id="SSF56496">
    <property type="entry name" value="Fibrinogen C-terminal domain-like"/>
    <property type="match status" value="1"/>
</dbReference>
<dbReference type="InterPro" id="IPR014716">
    <property type="entry name" value="Fibrinogen_a/b/g_C_1"/>
</dbReference>
<dbReference type="InterPro" id="IPR002181">
    <property type="entry name" value="Fibrinogen_a/b/g_C_dom"/>
</dbReference>
<feature type="chain" id="PRO_5040293700" evidence="6">
    <location>
        <begin position="24"/>
        <end position="307"/>
    </location>
</feature>
<dbReference type="AlphaFoldDB" id="A0A9Q1HAZ0"/>
<sequence length="307" mass="35341">MVHIEKNVVWLQFAVGLISFCNARPRDISPDLPNNIDQQMSNLIITMAGRLNMLEAQVEDLKKKQTELEKNQCNGGPYSYDVSRIAGPPPLDCAEIKKRNHSAETGVYYIKPRGAMDPFKAFCDLDSDEHGWTVIQRRIDGSEDFNRNWREYSRGFGNLSSEFWLGLEHMHDLLQQYPYKLRVDLTTWDGSKLYAEYAGFMLGNKKGNYRLRLDDFIGGNATNALSYHAGSPFTTVDKDNDQSSVNCAVVHHGGWWFRSCDRSNLNGLYRTNPHYNGLWDDGIEWKQEDGPPFYSYRTTQMKVRPME</sequence>
<comment type="subcellular location">
    <subcellularLocation>
        <location evidence="1">Secreted</location>
    </subcellularLocation>
</comment>
<feature type="coiled-coil region" evidence="5">
    <location>
        <begin position="44"/>
        <end position="74"/>
    </location>
</feature>
<evidence type="ECO:0000259" key="7">
    <source>
        <dbReference type="PROSITE" id="PS51406"/>
    </source>
</evidence>
<evidence type="ECO:0000256" key="2">
    <source>
        <dbReference type="ARBA" id="ARBA00022525"/>
    </source>
</evidence>
<dbReference type="GO" id="GO:0030674">
    <property type="term" value="F:protein-macromolecule adaptor activity"/>
    <property type="evidence" value="ECO:0007669"/>
    <property type="project" value="TreeGrafter"/>
</dbReference>
<dbReference type="CDD" id="cd00087">
    <property type="entry name" value="FReD"/>
    <property type="match status" value="1"/>
</dbReference>
<feature type="signal peptide" evidence="6">
    <location>
        <begin position="1"/>
        <end position="23"/>
    </location>
</feature>
<dbReference type="GO" id="GO:0005577">
    <property type="term" value="C:fibrinogen complex"/>
    <property type="evidence" value="ECO:0007669"/>
    <property type="project" value="TreeGrafter"/>
</dbReference>
<dbReference type="PROSITE" id="PS51406">
    <property type="entry name" value="FIBRINOGEN_C_2"/>
    <property type="match status" value="1"/>
</dbReference>
<dbReference type="EMBL" id="JAIZAY010000007">
    <property type="protein sequence ID" value="KAJ8039270.1"/>
    <property type="molecule type" value="Genomic_DNA"/>
</dbReference>
<dbReference type="InterPro" id="IPR020837">
    <property type="entry name" value="Fibrinogen_CS"/>
</dbReference>
<dbReference type="OrthoDB" id="6345539at2759"/>
<gene>
    <name evidence="8" type="ORF">HOLleu_16930</name>
</gene>
<evidence type="ECO:0000256" key="3">
    <source>
        <dbReference type="ARBA" id="ARBA00023157"/>
    </source>
</evidence>
<evidence type="ECO:0000256" key="5">
    <source>
        <dbReference type="SAM" id="Coils"/>
    </source>
</evidence>
<keyword evidence="6" id="KW-0732">Signal</keyword>
<evidence type="ECO:0000256" key="4">
    <source>
        <dbReference type="ARBA" id="ARBA00023180"/>
    </source>
</evidence>
<proteinExistence type="predicted"/>
<evidence type="ECO:0000313" key="8">
    <source>
        <dbReference type="EMBL" id="KAJ8039270.1"/>
    </source>
</evidence>
<organism evidence="8 9">
    <name type="scientific">Holothuria leucospilota</name>
    <name type="common">Black long sea cucumber</name>
    <name type="synonym">Mertensiothuria leucospilota</name>
    <dbReference type="NCBI Taxonomy" id="206669"/>
    <lineage>
        <taxon>Eukaryota</taxon>
        <taxon>Metazoa</taxon>
        <taxon>Echinodermata</taxon>
        <taxon>Eleutherozoa</taxon>
        <taxon>Echinozoa</taxon>
        <taxon>Holothuroidea</taxon>
        <taxon>Aspidochirotacea</taxon>
        <taxon>Aspidochirotida</taxon>
        <taxon>Holothuriidae</taxon>
        <taxon>Holothuria</taxon>
    </lineage>
</organism>
<evidence type="ECO:0000256" key="6">
    <source>
        <dbReference type="SAM" id="SignalP"/>
    </source>
</evidence>
<keyword evidence="2" id="KW-0964">Secreted</keyword>
<dbReference type="GO" id="GO:0034116">
    <property type="term" value="P:positive regulation of heterotypic cell-cell adhesion"/>
    <property type="evidence" value="ECO:0007669"/>
    <property type="project" value="TreeGrafter"/>
</dbReference>
<dbReference type="PANTHER" id="PTHR47221:SF5">
    <property type="entry name" value="FIBRINOGEN C-TERMINAL DOMAIN-CONTAINING PROTEIN"/>
    <property type="match status" value="1"/>
</dbReference>
<dbReference type="InterPro" id="IPR037579">
    <property type="entry name" value="FIB_ANG-like"/>
</dbReference>
<comment type="caution">
    <text evidence="8">The sequence shown here is derived from an EMBL/GenBank/DDBJ whole genome shotgun (WGS) entry which is preliminary data.</text>
</comment>
<protein>
    <submittedName>
        <fullName evidence="8">Angiopoietin-related protein 1</fullName>
    </submittedName>
</protein>
<keyword evidence="3" id="KW-1015">Disulfide bond</keyword>
<dbReference type="FunFam" id="3.90.215.10:FF:000001">
    <property type="entry name" value="Tenascin isoform 1"/>
    <property type="match status" value="1"/>
</dbReference>
<dbReference type="NCBIfam" id="NF040941">
    <property type="entry name" value="GGGWT_bact"/>
    <property type="match status" value="1"/>
</dbReference>
<dbReference type="SMART" id="SM00186">
    <property type="entry name" value="FBG"/>
    <property type="match status" value="1"/>
</dbReference>
<evidence type="ECO:0000313" key="9">
    <source>
        <dbReference type="Proteomes" id="UP001152320"/>
    </source>
</evidence>
<dbReference type="InterPro" id="IPR036056">
    <property type="entry name" value="Fibrinogen-like_C"/>
</dbReference>
<keyword evidence="9" id="KW-1185">Reference proteome</keyword>